<dbReference type="AlphaFoldDB" id="A0A1D2NLB2"/>
<dbReference type="EC" id="2.3.1.225" evidence="10"/>
<comment type="similarity">
    <text evidence="10">Belongs to the DHHC palmitoyltransferase family.</text>
</comment>
<evidence type="ECO:0000256" key="6">
    <source>
        <dbReference type="ARBA" id="ARBA00023136"/>
    </source>
</evidence>
<evidence type="ECO:0000256" key="2">
    <source>
        <dbReference type="ARBA" id="ARBA00022679"/>
    </source>
</evidence>
<dbReference type="GO" id="GO:0005783">
    <property type="term" value="C:endoplasmic reticulum"/>
    <property type="evidence" value="ECO:0007669"/>
    <property type="project" value="TreeGrafter"/>
</dbReference>
<protein>
    <recommendedName>
        <fullName evidence="10">Palmitoyltransferase</fullName>
        <ecNumber evidence="10">2.3.1.225</ecNumber>
    </recommendedName>
</protein>
<dbReference type="STRING" id="48709.A0A1D2NLB2"/>
<dbReference type="GO" id="GO:0006612">
    <property type="term" value="P:protein targeting to membrane"/>
    <property type="evidence" value="ECO:0007669"/>
    <property type="project" value="TreeGrafter"/>
</dbReference>
<evidence type="ECO:0000256" key="1">
    <source>
        <dbReference type="ARBA" id="ARBA00004166"/>
    </source>
</evidence>
<feature type="domain" description="Palmitoyltransferase DHHC" evidence="11">
    <location>
        <begin position="146"/>
        <end position="283"/>
    </location>
</feature>
<comment type="catalytic activity">
    <reaction evidence="10">
        <text>L-cysteinyl-[protein] + hexadecanoyl-CoA = S-hexadecanoyl-L-cysteinyl-[protein] + CoA</text>
        <dbReference type="Rhea" id="RHEA:36683"/>
        <dbReference type="Rhea" id="RHEA-COMP:10131"/>
        <dbReference type="Rhea" id="RHEA-COMP:11032"/>
        <dbReference type="ChEBI" id="CHEBI:29950"/>
        <dbReference type="ChEBI" id="CHEBI:57287"/>
        <dbReference type="ChEBI" id="CHEBI:57379"/>
        <dbReference type="ChEBI" id="CHEBI:74151"/>
        <dbReference type="EC" id="2.3.1.225"/>
    </reaction>
</comment>
<evidence type="ECO:0000313" key="13">
    <source>
        <dbReference type="Proteomes" id="UP000094527"/>
    </source>
</evidence>
<dbReference type="GO" id="GO:0005794">
    <property type="term" value="C:Golgi apparatus"/>
    <property type="evidence" value="ECO:0007669"/>
    <property type="project" value="UniProtKB-SubCell"/>
</dbReference>
<evidence type="ECO:0000256" key="10">
    <source>
        <dbReference type="RuleBase" id="RU079119"/>
    </source>
</evidence>
<keyword evidence="7" id="KW-0564">Palmitate</keyword>
<comment type="subcellular location">
    <subcellularLocation>
        <location evidence="1">Golgi apparatus</location>
        <location evidence="1">trans-Golgi network membrane</location>
        <topology evidence="1">Multi-pass membrane protein</topology>
    </subcellularLocation>
</comment>
<reference evidence="12 13" key="1">
    <citation type="journal article" date="2016" name="Genome Biol. Evol.">
        <title>Gene Family Evolution Reflects Adaptation to Soil Environmental Stressors in the Genome of the Collembolan Orchesella cincta.</title>
        <authorList>
            <person name="Faddeeva-Vakhrusheva A."/>
            <person name="Derks M.F."/>
            <person name="Anvar S.Y."/>
            <person name="Agamennone V."/>
            <person name="Suring W."/>
            <person name="Smit S."/>
            <person name="van Straalen N.M."/>
            <person name="Roelofs D."/>
        </authorList>
    </citation>
    <scope>NUCLEOTIDE SEQUENCE [LARGE SCALE GENOMIC DNA]</scope>
    <source>
        <tissue evidence="12">Mixed pool</tissue>
    </source>
</reference>
<dbReference type="EMBL" id="LJIJ01000011">
    <property type="protein sequence ID" value="ODN06068.1"/>
    <property type="molecule type" value="Genomic_DNA"/>
</dbReference>
<dbReference type="InterPro" id="IPR039859">
    <property type="entry name" value="PFA4/ZDH16/20/ERF2-like"/>
</dbReference>
<evidence type="ECO:0000256" key="9">
    <source>
        <dbReference type="ARBA" id="ARBA00023315"/>
    </source>
</evidence>
<keyword evidence="13" id="KW-1185">Reference proteome</keyword>
<comment type="caution">
    <text evidence="12">The sequence shown here is derived from an EMBL/GenBank/DDBJ whole genome shotgun (WGS) entry which is preliminary data.</text>
</comment>
<evidence type="ECO:0000313" key="12">
    <source>
        <dbReference type="EMBL" id="ODN06068.1"/>
    </source>
</evidence>
<evidence type="ECO:0000256" key="3">
    <source>
        <dbReference type="ARBA" id="ARBA00022692"/>
    </source>
</evidence>
<keyword evidence="4 10" id="KW-1133">Transmembrane helix</keyword>
<dbReference type="Pfam" id="PF01529">
    <property type="entry name" value="DHHC"/>
    <property type="match status" value="1"/>
</dbReference>
<keyword evidence="5" id="KW-0333">Golgi apparatus</keyword>
<evidence type="ECO:0000256" key="8">
    <source>
        <dbReference type="ARBA" id="ARBA00023288"/>
    </source>
</evidence>
<sequence>MGGGSWPLPIPKIPPENAIPVVLLGVFGSLSLRSPLWTFVSFLLLGVSLHIIYKRIRKKCSSFYFSFTLCSLIGAHLVYELIGDEFMRITYAEYVTNIFLFTLTLYLMYRTKIGIGKDSTDFFLPNLRHDQKTSVERRKLAMAEHQIPSYNYCRRCDATVPGRDHHCVWLNVCIGRENRYWFLACLTIGACWIGLITNIFLNSICYPVSIFSNGLFGRGADGEGPISWVHHYGLIPVTCPEAYVKTSVTIGFVTSVYGLLVMLFLIAILVHQLRLLYKGVSYLELKYSGVNKKARTVTTSSMPSSMSGTSDVTR</sequence>
<comment type="domain">
    <text evidence="10">The DHHC domain is required for palmitoyltransferase activity.</text>
</comment>
<dbReference type="Proteomes" id="UP000094527">
    <property type="component" value="Unassembled WGS sequence"/>
</dbReference>
<evidence type="ECO:0000259" key="11">
    <source>
        <dbReference type="Pfam" id="PF01529"/>
    </source>
</evidence>
<keyword evidence="9 10" id="KW-0012">Acyltransferase</keyword>
<feature type="transmembrane region" description="Helical" evidence="10">
    <location>
        <begin position="91"/>
        <end position="109"/>
    </location>
</feature>
<proteinExistence type="inferred from homology"/>
<dbReference type="PANTHER" id="PTHR22883:SF475">
    <property type="entry name" value="PALMITOYLTRANSFERASE ZDHHC23"/>
    <property type="match status" value="1"/>
</dbReference>
<dbReference type="OMA" id="AGSQYDH"/>
<feature type="transmembrane region" description="Helical" evidence="10">
    <location>
        <begin position="250"/>
        <end position="270"/>
    </location>
</feature>
<keyword evidence="6 10" id="KW-0472">Membrane</keyword>
<organism evidence="12 13">
    <name type="scientific">Orchesella cincta</name>
    <name type="common">Springtail</name>
    <name type="synonym">Podura cincta</name>
    <dbReference type="NCBI Taxonomy" id="48709"/>
    <lineage>
        <taxon>Eukaryota</taxon>
        <taxon>Metazoa</taxon>
        <taxon>Ecdysozoa</taxon>
        <taxon>Arthropoda</taxon>
        <taxon>Hexapoda</taxon>
        <taxon>Collembola</taxon>
        <taxon>Entomobryomorpha</taxon>
        <taxon>Entomobryoidea</taxon>
        <taxon>Orchesellidae</taxon>
        <taxon>Orchesellinae</taxon>
        <taxon>Orchesella</taxon>
    </lineage>
</organism>
<dbReference type="GO" id="GO:0019706">
    <property type="term" value="F:protein-cysteine S-palmitoyltransferase activity"/>
    <property type="evidence" value="ECO:0007669"/>
    <property type="project" value="UniProtKB-EC"/>
</dbReference>
<feature type="transmembrane region" description="Helical" evidence="10">
    <location>
        <begin position="180"/>
        <end position="201"/>
    </location>
</feature>
<dbReference type="PANTHER" id="PTHR22883">
    <property type="entry name" value="ZINC FINGER DHHC DOMAIN CONTAINING PROTEIN"/>
    <property type="match status" value="1"/>
</dbReference>
<gene>
    <name evidence="12" type="ORF">Ocin01_00609</name>
</gene>
<accession>A0A1D2NLB2</accession>
<evidence type="ECO:0000256" key="5">
    <source>
        <dbReference type="ARBA" id="ARBA00023034"/>
    </source>
</evidence>
<name>A0A1D2NLB2_ORCCI</name>
<feature type="transmembrane region" description="Helical" evidence="10">
    <location>
        <begin position="36"/>
        <end position="53"/>
    </location>
</feature>
<evidence type="ECO:0000256" key="4">
    <source>
        <dbReference type="ARBA" id="ARBA00022989"/>
    </source>
</evidence>
<keyword evidence="2 10" id="KW-0808">Transferase</keyword>
<dbReference type="InterPro" id="IPR001594">
    <property type="entry name" value="Palmitoyltrfase_DHHC"/>
</dbReference>
<feature type="transmembrane region" description="Helical" evidence="10">
    <location>
        <begin position="60"/>
        <end position="79"/>
    </location>
</feature>
<dbReference type="PROSITE" id="PS50216">
    <property type="entry name" value="DHHC"/>
    <property type="match status" value="1"/>
</dbReference>
<evidence type="ECO:0000256" key="7">
    <source>
        <dbReference type="ARBA" id="ARBA00023139"/>
    </source>
</evidence>
<keyword evidence="3 10" id="KW-0812">Transmembrane</keyword>
<keyword evidence="8" id="KW-0449">Lipoprotein</keyword>
<dbReference type="OrthoDB" id="430659at2759"/>